<evidence type="ECO:0000259" key="2">
    <source>
        <dbReference type="Pfam" id="PF17289"/>
    </source>
</evidence>
<proteinExistence type="predicted"/>
<dbReference type="EMBL" id="CP021330">
    <property type="protein sequence ID" value="AVX04329.1"/>
    <property type="molecule type" value="Genomic_DNA"/>
</dbReference>
<protein>
    <recommendedName>
        <fullName evidence="2">Terminase large subunit gp17-like C-terminal domain-containing protein</fullName>
    </recommendedName>
</protein>
<evidence type="ECO:0000256" key="1">
    <source>
        <dbReference type="ARBA" id="ARBA00022612"/>
    </source>
</evidence>
<name>A0A2R4MEP4_9HYPH</name>
<evidence type="ECO:0000313" key="3">
    <source>
        <dbReference type="EMBL" id="AVX04329.1"/>
    </source>
</evidence>
<dbReference type="InterPro" id="IPR006517">
    <property type="entry name" value="Phage_terminase_lsu-like_C"/>
</dbReference>
<evidence type="ECO:0000313" key="4">
    <source>
        <dbReference type="Proteomes" id="UP000258927"/>
    </source>
</evidence>
<keyword evidence="4" id="KW-1185">Reference proteome</keyword>
<organism evidence="3 4">
    <name type="scientific">Maritalea myrionectae</name>
    <dbReference type="NCBI Taxonomy" id="454601"/>
    <lineage>
        <taxon>Bacteria</taxon>
        <taxon>Pseudomonadati</taxon>
        <taxon>Pseudomonadota</taxon>
        <taxon>Alphaproteobacteria</taxon>
        <taxon>Hyphomicrobiales</taxon>
        <taxon>Devosiaceae</taxon>
        <taxon>Maritalea</taxon>
    </lineage>
</organism>
<dbReference type="KEGG" id="mmyr:MXMO3_01804"/>
<dbReference type="NCBIfam" id="TIGR01630">
    <property type="entry name" value="psiM2_ORF9"/>
    <property type="match status" value="1"/>
</dbReference>
<dbReference type="InterPro" id="IPR035421">
    <property type="entry name" value="Terminase_6C"/>
</dbReference>
<feature type="domain" description="Terminase large subunit gp17-like C-terminal" evidence="2">
    <location>
        <begin position="378"/>
        <end position="528"/>
    </location>
</feature>
<reference evidence="3 4" key="1">
    <citation type="submission" date="2017-05" db="EMBL/GenBank/DDBJ databases">
        <title>Genome Analysis of Maritalea myrionectae HL2708#5.</title>
        <authorList>
            <consortium name="Cotde Inc.-PKNU"/>
            <person name="Jang D."/>
            <person name="Oh H.-M."/>
        </authorList>
    </citation>
    <scope>NUCLEOTIDE SEQUENCE [LARGE SCALE GENOMIC DNA]</scope>
    <source>
        <strain evidence="3 4">HL2708#5</strain>
    </source>
</reference>
<accession>A0A2R4MEP4</accession>
<dbReference type="AlphaFoldDB" id="A0A2R4MEP4"/>
<keyword evidence="1" id="KW-1188">Viral release from host cell</keyword>
<gene>
    <name evidence="3" type="ORF">MXMO3_01804</name>
</gene>
<dbReference type="Pfam" id="PF17289">
    <property type="entry name" value="Terminase_6C"/>
    <property type="match status" value="1"/>
</dbReference>
<sequence length="542" mass="60690">MALPMTPKEMLQKVRAERQRRDADSRIAEEAEAAGVSLSAYIKGAWHVLEPGRAYSHGWHIDAVSDHLKAVTDDQINRLIINVPPGTMKSLTVGVFWPTWEWGPLNKPWLRTLATSYKESLAKRDNIKARRLVQSDWYRARWGNQFDLMPDQNSTLKFENDKSGFRAAMSFGSLTGERGDRVIIDDPLSVGQAKSDADRLNAQETFLEAVPNRLSDPKKSAIVIVMQRLHEGDTTGVALAKKLGYEHLMLPMEYEPERRCYTVVKPSHMKSKPIKARYDAQKQVWYPEDAEIPEGRREYVEKAQMKTVYCQDQRTKDGELLFEDRFPRTVVERDKVSLGSVGHAGQNQQRPAPRGGGMFKRAYFNTVKAVPAGTVFCRGWDLAATKDNPTSARTAGVVIGRMPDGRFIVAHCTAERETPGGVRKLIKNTADQDEAKFAGIRISLPKDPGQAGKDQAQQLVTMLAGHNVRATPESGDKITRAEPFSAQCEAGNVDILEGPWNEMFLDEVEMFPGGKLKDIVDASSRAFNEIAPVQQFEWYVGS</sequence>
<dbReference type="Proteomes" id="UP000258927">
    <property type="component" value="Chromosome"/>
</dbReference>